<accession>A0A9P4LRQ1</accession>
<dbReference type="GO" id="GO:0006508">
    <property type="term" value="P:proteolysis"/>
    <property type="evidence" value="ECO:0007669"/>
    <property type="project" value="InterPro"/>
</dbReference>
<keyword evidence="5" id="KW-1185">Reference proteome</keyword>
<dbReference type="OrthoDB" id="19653at2759"/>
<evidence type="ECO:0000313" key="5">
    <source>
        <dbReference type="Proteomes" id="UP000799776"/>
    </source>
</evidence>
<evidence type="ECO:0000256" key="1">
    <source>
        <dbReference type="ARBA" id="ARBA00022801"/>
    </source>
</evidence>
<feature type="domain" description="BD-FAE-like" evidence="3">
    <location>
        <begin position="21"/>
        <end position="138"/>
    </location>
</feature>
<gene>
    <name evidence="4" type="ORF">K490DRAFT_50896</name>
</gene>
<dbReference type="Proteomes" id="UP000799776">
    <property type="component" value="Unassembled WGS sequence"/>
</dbReference>
<evidence type="ECO:0000259" key="3">
    <source>
        <dbReference type="Pfam" id="PF20434"/>
    </source>
</evidence>
<dbReference type="InterPro" id="IPR049492">
    <property type="entry name" value="BD-FAE-like_dom"/>
</dbReference>
<sequence>MRCLYKTVGNCDIYTDIYVPISNPSSASTKYPVVVGVHGGAFCLGSSSMVSEDQIEDCLSRGWIAVIPEHRLCPQVDVHEGPISDVRDLLVWIQDGELEKELSGTEETKNHAVDAEKIVAFGTSSGGTVALALGFGVKRPVAAILDLYGATNFADPFWTSPISTVKAPGVSTDFINQVYNEDPVPTRGGVSLEGQAKGPDAMTSDPRPAFSFTHIANGTLMDVVFPSKEWKKIDAVENVREGFPPTCIVHGTADQMVPGFLSQALFKKLQSAGVYSQFIDVPGEGHTFVGKMQKGSKTWDLQRLGFDFLERELEKRSV</sequence>
<dbReference type="EMBL" id="ML978760">
    <property type="protein sequence ID" value="KAF2083760.1"/>
    <property type="molecule type" value="Genomic_DNA"/>
</dbReference>
<dbReference type="InterPro" id="IPR001375">
    <property type="entry name" value="Peptidase_S9_cat"/>
</dbReference>
<reference evidence="4" key="1">
    <citation type="journal article" date="2020" name="Stud. Mycol.">
        <title>101 Dothideomycetes genomes: a test case for predicting lifestyles and emergence of pathogens.</title>
        <authorList>
            <person name="Haridas S."/>
            <person name="Albert R."/>
            <person name="Binder M."/>
            <person name="Bloem J."/>
            <person name="Labutti K."/>
            <person name="Salamov A."/>
            <person name="Andreopoulos B."/>
            <person name="Baker S."/>
            <person name="Barry K."/>
            <person name="Bills G."/>
            <person name="Bluhm B."/>
            <person name="Cannon C."/>
            <person name="Castanera R."/>
            <person name="Culley D."/>
            <person name="Daum C."/>
            <person name="Ezra D."/>
            <person name="Gonzalez J."/>
            <person name="Henrissat B."/>
            <person name="Kuo A."/>
            <person name="Liang C."/>
            <person name="Lipzen A."/>
            <person name="Lutzoni F."/>
            <person name="Magnuson J."/>
            <person name="Mondo S."/>
            <person name="Nolan M."/>
            <person name="Ohm R."/>
            <person name="Pangilinan J."/>
            <person name="Park H.-J."/>
            <person name="Ramirez L."/>
            <person name="Alfaro M."/>
            <person name="Sun H."/>
            <person name="Tritt A."/>
            <person name="Yoshinaga Y."/>
            <person name="Zwiers L.-H."/>
            <person name="Turgeon B."/>
            <person name="Goodwin S."/>
            <person name="Spatafora J."/>
            <person name="Crous P."/>
            <person name="Grigoriev I."/>
        </authorList>
    </citation>
    <scope>NUCLEOTIDE SEQUENCE</scope>
    <source>
        <strain evidence="4">CBS 121410</strain>
    </source>
</reference>
<keyword evidence="1" id="KW-0378">Hydrolase</keyword>
<dbReference type="Pfam" id="PF00326">
    <property type="entry name" value="Peptidase_S9"/>
    <property type="match status" value="1"/>
</dbReference>
<dbReference type="InterPro" id="IPR050300">
    <property type="entry name" value="GDXG_lipolytic_enzyme"/>
</dbReference>
<dbReference type="Pfam" id="PF20434">
    <property type="entry name" value="BD-FAE"/>
    <property type="match status" value="1"/>
</dbReference>
<name>A0A9P4LRQ1_9PEZI</name>
<protein>
    <submittedName>
        <fullName evidence="4">Alpha/beta-hydrolase</fullName>
    </submittedName>
</protein>
<evidence type="ECO:0000259" key="2">
    <source>
        <dbReference type="Pfam" id="PF00326"/>
    </source>
</evidence>
<organism evidence="4 5">
    <name type="scientific">Saccharata proteae CBS 121410</name>
    <dbReference type="NCBI Taxonomy" id="1314787"/>
    <lineage>
        <taxon>Eukaryota</taxon>
        <taxon>Fungi</taxon>
        <taxon>Dikarya</taxon>
        <taxon>Ascomycota</taxon>
        <taxon>Pezizomycotina</taxon>
        <taxon>Dothideomycetes</taxon>
        <taxon>Dothideomycetes incertae sedis</taxon>
        <taxon>Botryosphaeriales</taxon>
        <taxon>Saccharataceae</taxon>
        <taxon>Saccharata</taxon>
    </lineage>
</organism>
<comment type="caution">
    <text evidence="4">The sequence shown here is derived from an EMBL/GenBank/DDBJ whole genome shotgun (WGS) entry which is preliminary data.</text>
</comment>
<dbReference type="GO" id="GO:0008236">
    <property type="term" value="F:serine-type peptidase activity"/>
    <property type="evidence" value="ECO:0007669"/>
    <property type="project" value="InterPro"/>
</dbReference>
<dbReference type="PANTHER" id="PTHR48081">
    <property type="entry name" value="AB HYDROLASE SUPERFAMILY PROTEIN C4A8.06C"/>
    <property type="match status" value="1"/>
</dbReference>
<proteinExistence type="predicted"/>
<dbReference type="InterPro" id="IPR029058">
    <property type="entry name" value="AB_hydrolase_fold"/>
</dbReference>
<evidence type="ECO:0000313" key="4">
    <source>
        <dbReference type="EMBL" id="KAF2083760.1"/>
    </source>
</evidence>
<dbReference type="AlphaFoldDB" id="A0A9P4LRQ1"/>
<dbReference type="SUPFAM" id="SSF53474">
    <property type="entry name" value="alpha/beta-Hydrolases"/>
    <property type="match status" value="1"/>
</dbReference>
<feature type="domain" description="Peptidase S9 prolyl oligopeptidase catalytic" evidence="2">
    <location>
        <begin position="228"/>
        <end position="314"/>
    </location>
</feature>
<dbReference type="PANTHER" id="PTHR48081:SF3">
    <property type="entry name" value="ALPHA_BETA HYDROLASE FOLD-3 DOMAIN-CONTAINING PROTEIN"/>
    <property type="match status" value="1"/>
</dbReference>
<dbReference type="Gene3D" id="3.40.50.1820">
    <property type="entry name" value="alpha/beta hydrolase"/>
    <property type="match status" value="1"/>
</dbReference>